<dbReference type="EMBL" id="MCFI01000011">
    <property type="protein sequence ID" value="ORY81385.1"/>
    <property type="molecule type" value="Genomic_DNA"/>
</dbReference>
<dbReference type="Pfam" id="PF01138">
    <property type="entry name" value="RNase_PH"/>
    <property type="match status" value="1"/>
</dbReference>
<comment type="similarity">
    <text evidence="3">Belongs to the RNase PH family.</text>
</comment>
<comment type="subcellular location">
    <subcellularLocation>
        <location evidence="1">Cytoplasm</location>
    </subcellularLocation>
    <subcellularLocation>
        <location evidence="2">Nucleus</location>
        <location evidence="2">Nucleolus</location>
    </subcellularLocation>
</comment>
<dbReference type="SUPFAM" id="SSF55666">
    <property type="entry name" value="Ribonuclease PH domain 2-like"/>
    <property type="match status" value="1"/>
</dbReference>
<dbReference type="InterPro" id="IPR036345">
    <property type="entry name" value="ExoRNase_PH_dom2_sf"/>
</dbReference>
<evidence type="ECO:0000256" key="2">
    <source>
        <dbReference type="ARBA" id="ARBA00004604"/>
    </source>
</evidence>
<dbReference type="AlphaFoldDB" id="A0A1Y2FEX9"/>
<reference evidence="10 11" key="1">
    <citation type="submission" date="2016-07" db="EMBL/GenBank/DDBJ databases">
        <title>Pervasive Adenine N6-methylation of Active Genes in Fungi.</title>
        <authorList>
            <consortium name="DOE Joint Genome Institute"/>
            <person name="Mondo S.J."/>
            <person name="Dannebaum R.O."/>
            <person name="Kuo R.C."/>
            <person name="Labutti K."/>
            <person name="Haridas S."/>
            <person name="Kuo A."/>
            <person name="Salamov A."/>
            <person name="Ahrendt S.R."/>
            <person name="Lipzen A."/>
            <person name="Sullivan W."/>
            <person name="Andreopoulos W.B."/>
            <person name="Clum A."/>
            <person name="Lindquist E."/>
            <person name="Daum C."/>
            <person name="Ramamoorthy G.K."/>
            <person name="Gryganskyi A."/>
            <person name="Culley D."/>
            <person name="Magnuson J.K."/>
            <person name="James T.Y."/>
            <person name="O'Malley M.A."/>
            <person name="Stajich J.E."/>
            <person name="Spatafora J.W."/>
            <person name="Visel A."/>
            <person name="Grigoriev I.V."/>
        </authorList>
    </citation>
    <scope>NUCLEOTIDE SEQUENCE [LARGE SCALE GENOMIC DNA]</scope>
    <source>
        <strain evidence="10 11">12-1054</strain>
    </source>
</reference>
<dbReference type="RefSeq" id="XP_040724761.1">
    <property type="nucleotide sequence ID" value="XM_040867803.1"/>
</dbReference>
<dbReference type="PANTHER" id="PTHR11953">
    <property type="entry name" value="EXOSOME COMPLEX COMPONENT"/>
    <property type="match status" value="1"/>
</dbReference>
<evidence type="ECO:0000259" key="9">
    <source>
        <dbReference type="Pfam" id="PF01138"/>
    </source>
</evidence>
<evidence type="ECO:0000256" key="1">
    <source>
        <dbReference type="ARBA" id="ARBA00004496"/>
    </source>
</evidence>
<dbReference type="OMA" id="MCCVYGP"/>
<evidence type="ECO:0000313" key="11">
    <source>
        <dbReference type="Proteomes" id="UP000193685"/>
    </source>
</evidence>
<keyword evidence="4" id="KW-0963">Cytoplasm</keyword>
<proteinExistence type="inferred from homology"/>
<evidence type="ECO:0000256" key="4">
    <source>
        <dbReference type="ARBA" id="ARBA00022490"/>
    </source>
</evidence>
<dbReference type="OrthoDB" id="2504340at2759"/>
<evidence type="ECO:0000256" key="8">
    <source>
        <dbReference type="ARBA" id="ARBA00023242"/>
    </source>
</evidence>
<keyword evidence="8" id="KW-0539">Nucleus</keyword>
<dbReference type="Proteomes" id="UP000193685">
    <property type="component" value="Unassembled WGS sequence"/>
</dbReference>
<comment type="caution">
    <text evidence="10">The sequence shown here is derived from an EMBL/GenBank/DDBJ whole genome shotgun (WGS) entry which is preliminary data.</text>
</comment>
<evidence type="ECO:0000256" key="7">
    <source>
        <dbReference type="ARBA" id="ARBA00022884"/>
    </source>
</evidence>
<dbReference type="GO" id="GO:0016075">
    <property type="term" value="P:rRNA catabolic process"/>
    <property type="evidence" value="ECO:0007669"/>
    <property type="project" value="TreeGrafter"/>
</dbReference>
<dbReference type="SUPFAM" id="SSF54211">
    <property type="entry name" value="Ribosomal protein S5 domain 2-like"/>
    <property type="match status" value="1"/>
</dbReference>
<dbReference type="CDD" id="cd11371">
    <property type="entry name" value="RNase_PH_MTR3"/>
    <property type="match status" value="1"/>
</dbReference>
<keyword evidence="11" id="KW-1185">Reference proteome</keyword>
<dbReference type="InterPro" id="IPR027408">
    <property type="entry name" value="PNPase/RNase_PH_dom_sf"/>
</dbReference>
<evidence type="ECO:0000256" key="3">
    <source>
        <dbReference type="ARBA" id="ARBA00006678"/>
    </source>
</evidence>
<sequence>VLRAGMIAKANGSAYLERDKIKIICAVHGPRQRTAASGASAAASATGGGSTTYAPVATVTCEFKYAPFARNRRQGYVRDNNERHLGTLVADALRPAIQTALYPKAEISLFLTILEEDGELATLAAAMLCASSALGDAGIPCFDLVSAACLIYLPNAPTASQICIDPSASDEEAAVGEQVGLVVAWMPSRQQTTLVHIEGQFASTKLAQELLQVATKQADLGSAIMRKALLEDV</sequence>
<keyword evidence="6" id="KW-0271">Exosome</keyword>
<evidence type="ECO:0000313" key="10">
    <source>
        <dbReference type="EMBL" id="ORY81385.1"/>
    </source>
</evidence>
<dbReference type="GO" id="GO:0071051">
    <property type="term" value="P:poly(A)-dependent snoRNA 3'-end processing"/>
    <property type="evidence" value="ECO:0007669"/>
    <property type="project" value="TreeGrafter"/>
</dbReference>
<dbReference type="InterPro" id="IPR050080">
    <property type="entry name" value="RNase_PH"/>
</dbReference>
<gene>
    <name evidence="10" type="ORF">BCR37DRAFT_347941</name>
</gene>
<organism evidence="10 11">
    <name type="scientific">Protomyces lactucae-debilis</name>
    <dbReference type="NCBI Taxonomy" id="2754530"/>
    <lineage>
        <taxon>Eukaryota</taxon>
        <taxon>Fungi</taxon>
        <taxon>Dikarya</taxon>
        <taxon>Ascomycota</taxon>
        <taxon>Taphrinomycotina</taxon>
        <taxon>Taphrinomycetes</taxon>
        <taxon>Taphrinales</taxon>
        <taxon>Protomycetaceae</taxon>
        <taxon>Protomyces</taxon>
    </lineage>
</organism>
<protein>
    <submittedName>
        <fullName evidence="10">3' exoribonuclease family, domain 1-domain-containing protein</fullName>
    </submittedName>
</protein>
<dbReference type="InterPro" id="IPR001247">
    <property type="entry name" value="ExoRNase_PH_dom1"/>
</dbReference>
<dbReference type="GeneID" id="63784402"/>
<dbReference type="GO" id="GO:0003723">
    <property type="term" value="F:RNA binding"/>
    <property type="evidence" value="ECO:0007669"/>
    <property type="project" value="UniProtKB-KW"/>
</dbReference>
<dbReference type="Gene3D" id="3.30.230.70">
    <property type="entry name" value="GHMP Kinase, N-terminal domain"/>
    <property type="match status" value="1"/>
</dbReference>
<dbReference type="PANTHER" id="PTHR11953:SF2">
    <property type="entry name" value="EXOSOME COMPLEX COMPONENT MTR3"/>
    <property type="match status" value="1"/>
</dbReference>
<accession>A0A1Y2FEX9</accession>
<dbReference type="GO" id="GO:0005730">
    <property type="term" value="C:nucleolus"/>
    <property type="evidence" value="ECO:0007669"/>
    <property type="project" value="UniProtKB-SubCell"/>
</dbReference>
<dbReference type="GO" id="GO:0006364">
    <property type="term" value="P:rRNA processing"/>
    <property type="evidence" value="ECO:0007669"/>
    <property type="project" value="UniProtKB-KW"/>
</dbReference>
<dbReference type="GO" id="GO:0034475">
    <property type="term" value="P:U4 snRNA 3'-end processing"/>
    <property type="evidence" value="ECO:0007669"/>
    <property type="project" value="TreeGrafter"/>
</dbReference>
<evidence type="ECO:0000256" key="6">
    <source>
        <dbReference type="ARBA" id="ARBA00022835"/>
    </source>
</evidence>
<feature type="non-terminal residue" evidence="10">
    <location>
        <position position="1"/>
    </location>
</feature>
<keyword evidence="5" id="KW-0698">rRNA processing</keyword>
<dbReference type="InterPro" id="IPR020568">
    <property type="entry name" value="Ribosomal_Su5_D2-typ_SF"/>
</dbReference>
<dbReference type="GO" id="GO:0071028">
    <property type="term" value="P:nuclear mRNA surveillance"/>
    <property type="evidence" value="ECO:0007669"/>
    <property type="project" value="TreeGrafter"/>
</dbReference>
<name>A0A1Y2FEX9_PROLT</name>
<feature type="domain" description="Exoribonuclease phosphorolytic" evidence="9">
    <location>
        <begin position="3"/>
        <end position="140"/>
    </location>
</feature>
<dbReference type="GO" id="GO:0000177">
    <property type="term" value="C:cytoplasmic exosome (RNase complex)"/>
    <property type="evidence" value="ECO:0007669"/>
    <property type="project" value="TreeGrafter"/>
</dbReference>
<keyword evidence="7" id="KW-0694">RNA-binding</keyword>
<dbReference type="STRING" id="56484.A0A1Y2FEX9"/>
<evidence type="ECO:0000256" key="5">
    <source>
        <dbReference type="ARBA" id="ARBA00022552"/>
    </source>
</evidence>
<dbReference type="GO" id="GO:0000176">
    <property type="term" value="C:nuclear exosome (RNase complex)"/>
    <property type="evidence" value="ECO:0007669"/>
    <property type="project" value="UniProtKB-ARBA"/>
</dbReference>